<feature type="compositionally biased region" description="Low complexity" evidence="1">
    <location>
        <begin position="25"/>
        <end position="43"/>
    </location>
</feature>
<sequence>MDRNGETPISAIMTETPAVGTSGFNNNNNVPPQHQQHQQQQHHQNGHHHDSQAHGAHPGQDPGPGPSPDPDPKPHLPIDPAIAPSAHVPSSSSSPSHPQQQAAAIPDAFPRKRRGRPPGRPNATVREADYSDNPLVQAWNAAKVERPIPAVAVNIRDALSEQSLNHETQRALWRLPSRETIHFVQGWITGKHIAAQRPSYINALLIHSRGQDAAVSCVQCQQKRARNALGPFLTCRVLPGSFHDSCSNCKWFDNTASCSLYKGPRPNRKRKPKNQLEAPPPPQQRQQGGVPEAEMVTPAVKAESGSQVGGASGSGGPVAHGTQGATHADFAYASTNAGNTQGTDEDLDDARLAAELLPEIQRQDS</sequence>
<keyword evidence="3" id="KW-1185">Reference proteome</keyword>
<dbReference type="EMBL" id="JAZGUE010000006">
    <property type="protein sequence ID" value="KAL2265311.1"/>
    <property type="molecule type" value="Genomic_DNA"/>
</dbReference>
<dbReference type="GeneID" id="98127764"/>
<evidence type="ECO:0000313" key="2">
    <source>
        <dbReference type="EMBL" id="KAL2265311.1"/>
    </source>
</evidence>
<dbReference type="InterPro" id="IPR022190">
    <property type="entry name" value="DUF3716"/>
</dbReference>
<gene>
    <name evidence="2" type="ORF">VTJ83DRAFT_6411</name>
</gene>
<organism evidence="2 3">
    <name type="scientific">Remersonia thermophila</name>
    <dbReference type="NCBI Taxonomy" id="72144"/>
    <lineage>
        <taxon>Eukaryota</taxon>
        <taxon>Fungi</taxon>
        <taxon>Dikarya</taxon>
        <taxon>Ascomycota</taxon>
        <taxon>Pezizomycotina</taxon>
        <taxon>Sordariomycetes</taxon>
        <taxon>Sordariomycetidae</taxon>
        <taxon>Sordariales</taxon>
        <taxon>Sordariales incertae sedis</taxon>
        <taxon>Remersonia</taxon>
    </lineage>
</organism>
<dbReference type="Pfam" id="PF12511">
    <property type="entry name" value="DUF3716"/>
    <property type="match status" value="1"/>
</dbReference>
<evidence type="ECO:0000256" key="1">
    <source>
        <dbReference type="SAM" id="MobiDB-lite"/>
    </source>
</evidence>
<dbReference type="Proteomes" id="UP001600064">
    <property type="component" value="Unassembled WGS sequence"/>
</dbReference>
<feature type="compositionally biased region" description="Low complexity" evidence="1">
    <location>
        <begin position="78"/>
        <end position="106"/>
    </location>
</feature>
<feature type="region of interest" description="Disordered" evidence="1">
    <location>
        <begin position="1"/>
        <end position="129"/>
    </location>
</feature>
<name>A0ABR4D647_9PEZI</name>
<dbReference type="RefSeq" id="XP_070864038.1">
    <property type="nucleotide sequence ID" value="XM_071013120.1"/>
</dbReference>
<comment type="caution">
    <text evidence="2">The sequence shown here is derived from an EMBL/GenBank/DDBJ whole genome shotgun (WGS) entry which is preliminary data.</text>
</comment>
<feature type="region of interest" description="Disordered" evidence="1">
    <location>
        <begin position="261"/>
        <end position="365"/>
    </location>
</feature>
<proteinExistence type="predicted"/>
<evidence type="ECO:0000313" key="3">
    <source>
        <dbReference type="Proteomes" id="UP001600064"/>
    </source>
</evidence>
<accession>A0ABR4D647</accession>
<feature type="compositionally biased region" description="Polar residues" evidence="1">
    <location>
        <begin position="333"/>
        <end position="342"/>
    </location>
</feature>
<feature type="compositionally biased region" description="Gly residues" evidence="1">
    <location>
        <begin position="307"/>
        <end position="318"/>
    </location>
</feature>
<reference evidence="2 3" key="1">
    <citation type="journal article" date="2024" name="Commun. Biol.">
        <title>Comparative genomic analysis of thermophilic fungi reveals convergent evolutionary adaptations and gene losses.</title>
        <authorList>
            <person name="Steindorff A.S."/>
            <person name="Aguilar-Pontes M.V."/>
            <person name="Robinson A.J."/>
            <person name="Andreopoulos B."/>
            <person name="LaButti K."/>
            <person name="Kuo A."/>
            <person name="Mondo S."/>
            <person name="Riley R."/>
            <person name="Otillar R."/>
            <person name="Haridas S."/>
            <person name="Lipzen A."/>
            <person name="Grimwood J."/>
            <person name="Schmutz J."/>
            <person name="Clum A."/>
            <person name="Reid I.D."/>
            <person name="Moisan M.C."/>
            <person name="Butler G."/>
            <person name="Nguyen T.T.M."/>
            <person name="Dewar K."/>
            <person name="Conant G."/>
            <person name="Drula E."/>
            <person name="Henrissat B."/>
            <person name="Hansel C."/>
            <person name="Singer S."/>
            <person name="Hutchinson M.I."/>
            <person name="de Vries R.P."/>
            <person name="Natvig D.O."/>
            <person name="Powell A.J."/>
            <person name="Tsang A."/>
            <person name="Grigoriev I.V."/>
        </authorList>
    </citation>
    <scope>NUCLEOTIDE SEQUENCE [LARGE SCALE GENOMIC DNA]</scope>
    <source>
        <strain evidence="2 3">ATCC 22073</strain>
    </source>
</reference>
<protein>
    <submittedName>
        <fullName evidence="2">Uncharacterized protein</fullName>
    </submittedName>
</protein>